<comment type="catalytic activity">
    <reaction evidence="7">
        <text>a peptidoglycan chain = a peptidoglycan chain with N-acetyl-1,6-anhydromuramyl-[peptide] at the reducing end + a peptidoglycan chain with N-acetylglucosamine at the non-reducing end.</text>
        <dbReference type="EC" id="4.2.2.29"/>
    </reaction>
</comment>
<accession>E4T0B3</accession>
<dbReference type="PANTHER" id="PTHR30518">
    <property type="entry name" value="ENDOLYTIC MUREIN TRANSGLYCOSYLASE"/>
    <property type="match status" value="1"/>
</dbReference>
<dbReference type="Pfam" id="PF02618">
    <property type="entry name" value="YceG"/>
    <property type="match status" value="1"/>
</dbReference>
<comment type="subcellular location">
    <subcellularLocation>
        <location evidence="7">Cell inner membrane</location>
        <topology evidence="7">Single-pass membrane protein</topology>
    </subcellularLocation>
</comment>
<dbReference type="AlphaFoldDB" id="E4T0B3"/>
<dbReference type="eggNOG" id="COG1559">
    <property type="taxonomic scope" value="Bacteria"/>
</dbReference>
<reference evidence="8 9" key="2">
    <citation type="journal article" date="2011" name="Stand. Genomic Sci.">
        <title>Complete genome sequence of Paludibacter propionicigenes type strain (WB4).</title>
        <authorList>
            <person name="Gronow S."/>
            <person name="Munk C."/>
            <person name="Lapidus A."/>
            <person name="Nolan M."/>
            <person name="Lucas S."/>
            <person name="Hammon N."/>
            <person name="Deshpande S."/>
            <person name="Cheng J.F."/>
            <person name="Tapia R."/>
            <person name="Han C."/>
            <person name="Goodwin L."/>
            <person name="Pitluck S."/>
            <person name="Liolios K."/>
            <person name="Ivanova N."/>
            <person name="Mavromatis K."/>
            <person name="Mikhailova N."/>
            <person name="Pati A."/>
            <person name="Chen A."/>
            <person name="Palaniappan K."/>
            <person name="Land M."/>
            <person name="Hauser L."/>
            <person name="Chang Y.J."/>
            <person name="Jeffries C.D."/>
            <person name="Brambilla E."/>
            <person name="Rohde M."/>
            <person name="Goker M."/>
            <person name="Detter J.C."/>
            <person name="Woyke T."/>
            <person name="Bristow J."/>
            <person name="Eisen J.A."/>
            <person name="Markowitz V."/>
            <person name="Hugenholtz P."/>
            <person name="Kyrpides N.C."/>
            <person name="Klenk H.P."/>
        </authorList>
    </citation>
    <scope>NUCLEOTIDE SEQUENCE [LARGE SCALE GENOMIC DNA]</scope>
    <source>
        <strain evidence="9">DSM 17365 / JCM 13257 / WB4</strain>
    </source>
</reference>
<evidence type="ECO:0000256" key="1">
    <source>
        <dbReference type="ARBA" id="ARBA00022475"/>
    </source>
</evidence>
<keyword evidence="1 7" id="KW-1003">Cell membrane</keyword>
<organism evidence="8 9">
    <name type="scientific">Paludibacter propionicigenes (strain DSM 17365 / JCM 13257 / WB4)</name>
    <dbReference type="NCBI Taxonomy" id="694427"/>
    <lineage>
        <taxon>Bacteria</taxon>
        <taxon>Pseudomonadati</taxon>
        <taxon>Bacteroidota</taxon>
        <taxon>Bacteroidia</taxon>
        <taxon>Bacteroidales</taxon>
        <taxon>Paludibacteraceae</taxon>
        <taxon>Paludibacter</taxon>
    </lineage>
</organism>
<dbReference type="EC" id="4.2.2.29" evidence="7"/>
<dbReference type="HOGENOM" id="CLU_025574_2_0_10"/>
<keyword evidence="5 7" id="KW-0456">Lyase</keyword>
<reference key="1">
    <citation type="submission" date="2010-11" db="EMBL/GenBank/DDBJ databases">
        <title>The complete genome of Paludibacter propionicigenes DSM 17365.</title>
        <authorList>
            <consortium name="US DOE Joint Genome Institute (JGI-PGF)"/>
            <person name="Lucas S."/>
            <person name="Copeland A."/>
            <person name="Lapidus A."/>
            <person name="Bruce D."/>
            <person name="Goodwin L."/>
            <person name="Pitluck S."/>
            <person name="Kyrpides N."/>
            <person name="Mavromatis K."/>
            <person name="Ivanova N."/>
            <person name="Munk A.C."/>
            <person name="Brettin T."/>
            <person name="Detter J.C."/>
            <person name="Han C."/>
            <person name="Tapia R."/>
            <person name="Land M."/>
            <person name="Hauser L."/>
            <person name="Markowitz V."/>
            <person name="Cheng J.-F."/>
            <person name="Hugenholtz P."/>
            <person name="Woyke T."/>
            <person name="Wu D."/>
            <person name="Gronow S."/>
            <person name="Wellnitz S."/>
            <person name="Brambilla E."/>
            <person name="Klenk H.-P."/>
            <person name="Eisen J.A."/>
        </authorList>
    </citation>
    <scope>NUCLEOTIDE SEQUENCE</scope>
    <source>
        <strain>WB4</strain>
    </source>
</reference>
<keyword evidence="4 7" id="KW-0472">Membrane</keyword>
<dbReference type="RefSeq" id="WP_013443536.1">
    <property type="nucleotide sequence ID" value="NC_014734.1"/>
</dbReference>
<dbReference type="STRING" id="694427.Palpr_0005"/>
<keyword evidence="2 7" id="KW-0812">Transmembrane</keyword>
<dbReference type="Proteomes" id="UP000008718">
    <property type="component" value="Chromosome"/>
</dbReference>
<evidence type="ECO:0000313" key="9">
    <source>
        <dbReference type="Proteomes" id="UP000008718"/>
    </source>
</evidence>
<dbReference type="GO" id="GO:0071555">
    <property type="term" value="P:cell wall organization"/>
    <property type="evidence" value="ECO:0007669"/>
    <property type="project" value="UniProtKB-KW"/>
</dbReference>
<evidence type="ECO:0000256" key="6">
    <source>
        <dbReference type="ARBA" id="ARBA00023316"/>
    </source>
</evidence>
<dbReference type="OrthoDB" id="9814591at2"/>
<dbReference type="Gene3D" id="3.30.1490.480">
    <property type="entry name" value="Endolytic murein transglycosylase"/>
    <property type="match status" value="1"/>
</dbReference>
<dbReference type="CDD" id="cd08010">
    <property type="entry name" value="MltG_like"/>
    <property type="match status" value="1"/>
</dbReference>
<comment type="function">
    <text evidence="7">Functions as a peptidoglycan terminase that cleaves nascent peptidoglycan strands endolytically to terminate their elongation.</text>
</comment>
<evidence type="ECO:0000313" key="8">
    <source>
        <dbReference type="EMBL" id="ADQ78167.1"/>
    </source>
</evidence>
<dbReference type="HAMAP" id="MF_02065">
    <property type="entry name" value="MltG"/>
    <property type="match status" value="1"/>
</dbReference>
<evidence type="ECO:0000256" key="5">
    <source>
        <dbReference type="ARBA" id="ARBA00023239"/>
    </source>
</evidence>
<evidence type="ECO:0000256" key="7">
    <source>
        <dbReference type="HAMAP-Rule" id="MF_02065"/>
    </source>
</evidence>
<name>E4T0B3_PALPW</name>
<dbReference type="InterPro" id="IPR003770">
    <property type="entry name" value="MLTG-like"/>
</dbReference>
<evidence type="ECO:0000256" key="3">
    <source>
        <dbReference type="ARBA" id="ARBA00022989"/>
    </source>
</evidence>
<keyword evidence="3 7" id="KW-1133">Transmembrane helix</keyword>
<sequence>MSKPVKWLIYAALAVFLYFVYILFAPNILLRSNEKAFLCIPDSSSFNDVTKILDKDARVLNMSSFRQVAKLLSYGNKIHSGRYALKSGMNNFQLIRILRSGRQTPVKLTFNNIRTKEQLAARLGSELMADSTSILKLLNDTSFLSSYNLGPNTAISIFIPNTYEVFWNLDAKELFERMNKEYKKFWTDERKAKAAAIPLTPTEVTTLASIVEEETNNKHDRPMVAGLYINRLKAGMPLQADPTVKFALNNFGLKRILFVHLRAESPYNTYKHAGLPPGPIRVATENGIDAVLNYVHHNYMYMCASETLNGEHKFAVTWAEHMVNAKKYRQELDARKIK</sequence>
<keyword evidence="7" id="KW-0997">Cell inner membrane</keyword>
<dbReference type="PANTHER" id="PTHR30518:SF2">
    <property type="entry name" value="ENDOLYTIC MUREIN TRANSGLYCOSYLASE"/>
    <property type="match status" value="1"/>
</dbReference>
<comment type="similarity">
    <text evidence="7">Belongs to the transglycosylase MltG family.</text>
</comment>
<dbReference type="GO" id="GO:0008932">
    <property type="term" value="F:lytic endotransglycosylase activity"/>
    <property type="evidence" value="ECO:0007669"/>
    <property type="project" value="UniProtKB-UniRule"/>
</dbReference>
<feature type="transmembrane region" description="Helical" evidence="7">
    <location>
        <begin position="7"/>
        <end position="30"/>
    </location>
</feature>
<dbReference type="GO" id="GO:0009252">
    <property type="term" value="P:peptidoglycan biosynthetic process"/>
    <property type="evidence" value="ECO:0007669"/>
    <property type="project" value="UniProtKB-UniRule"/>
</dbReference>
<dbReference type="EMBL" id="CP002345">
    <property type="protein sequence ID" value="ADQ78167.1"/>
    <property type="molecule type" value="Genomic_DNA"/>
</dbReference>
<dbReference type="Gene3D" id="3.30.160.60">
    <property type="entry name" value="Classic Zinc Finger"/>
    <property type="match status" value="1"/>
</dbReference>
<keyword evidence="6 7" id="KW-0961">Cell wall biogenesis/degradation</keyword>
<evidence type="ECO:0000256" key="4">
    <source>
        <dbReference type="ARBA" id="ARBA00023136"/>
    </source>
</evidence>
<keyword evidence="9" id="KW-1185">Reference proteome</keyword>
<evidence type="ECO:0000256" key="2">
    <source>
        <dbReference type="ARBA" id="ARBA00022692"/>
    </source>
</evidence>
<gene>
    <name evidence="7" type="primary">mltG</name>
    <name evidence="8" type="ordered locus">Palpr_0005</name>
</gene>
<dbReference type="NCBIfam" id="TIGR00247">
    <property type="entry name" value="endolytic transglycosylase MltG"/>
    <property type="match status" value="1"/>
</dbReference>
<dbReference type="KEGG" id="ppn:Palpr_0005"/>
<dbReference type="GO" id="GO:0005886">
    <property type="term" value="C:plasma membrane"/>
    <property type="evidence" value="ECO:0007669"/>
    <property type="project" value="UniProtKB-SubCell"/>
</dbReference>
<protein>
    <recommendedName>
        <fullName evidence="7">Endolytic murein transglycosylase</fullName>
        <ecNumber evidence="7">4.2.2.29</ecNumber>
    </recommendedName>
    <alternativeName>
        <fullName evidence="7">Peptidoglycan lytic transglycosylase</fullName>
    </alternativeName>
    <alternativeName>
        <fullName evidence="7">Peptidoglycan polymerization terminase</fullName>
    </alternativeName>
</protein>
<feature type="site" description="Important for catalytic activity" evidence="7">
    <location>
        <position position="214"/>
    </location>
</feature>
<proteinExistence type="inferred from homology"/>